<dbReference type="KEGG" id="parb:CJU94_39745"/>
<gene>
    <name evidence="1" type="ORF">CJU94_39745</name>
</gene>
<protein>
    <submittedName>
        <fullName evidence="1">Uncharacterized protein</fullName>
    </submittedName>
</protein>
<evidence type="ECO:0000313" key="1">
    <source>
        <dbReference type="EMBL" id="ASW04285.1"/>
    </source>
</evidence>
<organism evidence="1 2">
    <name type="scientific">Paraburkholderia aromaticivorans</name>
    <dbReference type="NCBI Taxonomy" id="2026199"/>
    <lineage>
        <taxon>Bacteria</taxon>
        <taxon>Pseudomonadati</taxon>
        <taxon>Pseudomonadota</taxon>
        <taxon>Betaproteobacteria</taxon>
        <taxon>Burkholderiales</taxon>
        <taxon>Burkholderiaceae</taxon>
        <taxon>Paraburkholderia</taxon>
    </lineage>
</organism>
<accession>A0A248VZJ4</accession>
<dbReference type="EMBL" id="CP022994">
    <property type="protein sequence ID" value="ASW04285.1"/>
    <property type="molecule type" value="Genomic_DNA"/>
</dbReference>
<geneLocation type="plasmid" evidence="1 2">
    <name>pBN4</name>
</geneLocation>
<keyword evidence="1" id="KW-0614">Plasmid</keyword>
<evidence type="ECO:0000313" key="2">
    <source>
        <dbReference type="Proteomes" id="UP000215158"/>
    </source>
</evidence>
<keyword evidence="2" id="KW-1185">Reference proteome</keyword>
<proteinExistence type="predicted"/>
<dbReference type="RefSeq" id="WP_007183110.1">
    <property type="nucleotide sequence ID" value="NZ_CP022994.1"/>
</dbReference>
<name>A0A248VZJ4_9BURK</name>
<sequence>MKARSGGKAVRNIGLGLLWLLLAAAAVVVATQTGIARYFVVATGNAVCVDTNPDGGISNDTCR</sequence>
<dbReference type="Proteomes" id="UP000215158">
    <property type="component" value="Plasmid pBN4"/>
</dbReference>
<dbReference type="AlphaFoldDB" id="A0A248VZJ4"/>
<reference evidence="1 2" key="1">
    <citation type="submission" date="2017-08" db="EMBL/GenBank/DDBJ databases">
        <title>Identification and genetic characteristics of simultaneous BTEX- and naphthalene-degrading Paraburkholderia sp. BN5 isolated from petroleum-contaminated soil.</title>
        <authorList>
            <person name="Lee Y."/>
            <person name="Jeon C.O."/>
        </authorList>
    </citation>
    <scope>NUCLEOTIDE SEQUENCE [LARGE SCALE GENOMIC DNA]</scope>
    <source>
        <strain evidence="1 2">BN5</strain>
        <plasmid evidence="1 2">pBN4</plasmid>
    </source>
</reference>
<dbReference type="OrthoDB" id="9134000at2"/>